<evidence type="ECO:0000313" key="2">
    <source>
        <dbReference type="Proteomes" id="UP000223913"/>
    </source>
</evidence>
<keyword evidence="2" id="KW-1185">Reference proteome</keyword>
<evidence type="ECO:0000313" key="1">
    <source>
        <dbReference type="EMBL" id="PHN04592.1"/>
    </source>
</evidence>
<organism evidence="1 2">
    <name type="scientific">Flavilitoribacter nigricans (strain ATCC 23147 / DSM 23189 / NBRC 102662 / NCIMB 1420 / SS-2)</name>
    <name type="common">Lewinella nigricans</name>
    <dbReference type="NCBI Taxonomy" id="1122177"/>
    <lineage>
        <taxon>Bacteria</taxon>
        <taxon>Pseudomonadati</taxon>
        <taxon>Bacteroidota</taxon>
        <taxon>Saprospiria</taxon>
        <taxon>Saprospirales</taxon>
        <taxon>Lewinellaceae</taxon>
        <taxon>Flavilitoribacter</taxon>
    </lineage>
</organism>
<comment type="caution">
    <text evidence="1">The sequence shown here is derived from an EMBL/GenBank/DDBJ whole genome shotgun (WGS) entry which is preliminary data.</text>
</comment>
<reference evidence="1 2" key="1">
    <citation type="submission" date="2017-10" db="EMBL/GenBank/DDBJ databases">
        <title>The draft genome sequence of Lewinella nigricans NBRC 102662.</title>
        <authorList>
            <person name="Wang K."/>
        </authorList>
    </citation>
    <scope>NUCLEOTIDE SEQUENCE [LARGE SCALE GENOMIC DNA]</scope>
    <source>
        <strain evidence="1 2">NBRC 102662</strain>
    </source>
</reference>
<gene>
    <name evidence="1" type="ORF">CRP01_21545</name>
</gene>
<accession>A0A2D0N7V2</accession>
<dbReference type="EMBL" id="PDUD01000025">
    <property type="protein sequence ID" value="PHN04592.1"/>
    <property type="molecule type" value="Genomic_DNA"/>
</dbReference>
<proteinExistence type="predicted"/>
<name>A0A2D0N7V2_FLAN2</name>
<dbReference type="AlphaFoldDB" id="A0A2D0N7V2"/>
<protein>
    <submittedName>
        <fullName evidence="1">Uncharacterized protein</fullName>
    </submittedName>
</protein>
<dbReference type="Proteomes" id="UP000223913">
    <property type="component" value="Unassembled WGS sequence"/>
</dbReference>
<sequence>MTREEQSTLKKISIRGRFAYGLWCLEELAASRGNSDPALTTLINKLWKVTESETLGWWEDLLVEHNPKVMIPDYIAFKEGRVSLRAIDLSTIDTATDFAARAAFLQSLEEPIPELLDKLAQIANQNLFAGTEIYSELTYQSTTQLIEILDAEKDYDRPGLEIVAFSKFSGNDGWGIPFPRAKIVAEQNVK</sequence>
<dbReference type="OrthoDB" id="1364342at2"/>
<dbReference type="RefSeq" id="WP_099152165.1">
    <property type="nucleotide sequence ID" value="NZ_PDUD01000025.1"/>
</dbReference>